<dbReference type="Proteomes" id="UP001609376">
    <property type="component" value="Unassembled WGS sequence"/>
</dbReference>
<keyword evidence="2" id="KW-1185">Reference proteome</keyword>
<dbReference type="RefSeq" id="WP_395132462.1">
    <property type="nucleotide sequence ID" value="NZ_JBIMPR010000003.1"/>
</dbReference>
<organism evidence="1 2">
    <name type="scientific">Paracoccus broussonetiae subsp. drimophilus</name>
    <dbReference type="NCBI Taxonomy" id="3373869"/>
    <lineage>
        <taxon>Bacteria</taxon>
        <taxon>Pseudomonadati</taxon>
        <taxon>Pseudomonadota</taxon>
        <taxon>Alphaproteobacteria</taxon>
        <taxon>Rhodobacterales</taxon>
        <taxon>Paracoccaceae</taxon>
        <taxon>Paracoccus</taxon>
        <taxon>Paracoccus broussonetiae</taxon>
    </lineage>
</organism>
<evidence type="ECO:0000313" key="2">
    <source>
        <dbReference type="Proteomes" id="UP001609376"/>
    </source>
</evidence>
<comment type="caution">
    <text evidence="1">The sequence shown here is derived from an EMBL/GenBank/DDBJ whole genome shotgun (WGS) entry which is preliminary data.</text>
</comment>
<evidence type="ECO:0000313" key="1">
    <source>
        <dbReference type="EMBL" id="MFH5773603.1"/>
    </source>
</evidence>
<name>A0ABW7LJN5_9RHOB</name>
<protein>
    <submittedName>
        <fullName evidence="1">Uncharacterized protein</fullName>
    </submittedName>
</protein>
<reference evidence="1 2" key="1">
    <citation type="submission" date="2024-10" db="EMBL/GenBank/DDBJ databases">
        <title>Paracoccus drimophilus sp. nov., a novel bacterium from corn roots in Hunan.</title>
        <authorList>
            <person name="Li X."/>
        </authorList>
    </citation>
    <scope>NUCLEOTIDE SEQUENCE [LARGE SCALE GENOMIC DNA]</scope>
    <source>
        <strain evidence="1 2">NGMCC 1.201697</strain>
    </source>
</reference>
<gene>
    <name evidence="1" type="ORF">ACHFJ0_05075</name>
</gene>
<dbReference type="EMBL" id="JBIMPR010000003">
    <property type="protein sequence ID" value="MFH5773603.1"/>
    <property type="molecule type" value="Genomic_DNA"/>
</dbReference>
<accession>A0ABW7LJN5</accession>
<proteinExistence type="predicted"/>
<sequence length="253" mass="27648">MNAHTGNMIARMAASGQSLPDLVSRASRALAEAQSSAEVLEARDMASVVYDAAKKAARMAQAKGAHDALIAAAHRAQADALLIESEAKRRLADEYDAAQERGEVATKADQNLLPDQKKVTVVELGLTHKQVHEARQIRDAEVAQPGIVKETLDKAISERREPTRAELQRSIVAAASQAMRGGSRKPRNPDYKPDPFFAKIAHFSGICEEIGASIDMVERFAAYTEIESTRNRLRRNVAAALLTLRRFEEVSHA</sequence>